<organism evidence="1 2">
    <name type="scientific">Mycena albidolilacea</name>
    <dbReference type="NCBI Taxonomy" id="1033008"/>
    <lineage>
        <taxon>Eukaryota</taxon>
        <taxon>Fungi</taxon>
        <taxon>Dikarya</taxon>
        <taxon>Basidiomycota</taxon>
        <taxon>Agaricomycotina</taxon>
        <taxon>Agaricomycetes</taxon>
        <taxon>Agaricomycetidae</taxon>
        <taxon>Agaricales</taxon>
        <taxon>Marasmiineae</taxon>
        <taxon>Mycenaceae</taxon>
        <taxon>Mycena</taxon>
    </lineage>
</organism>
<keyword evidence="2" id="KW-1185">Reference proteome</keyword>
<dbReference type="AlphaFoldDB" id="A0AAD7AQY9"/>
<sequence>MYAEPKHIKSLASITSISARTVPKFKAGPQNEALFCTVTQRVFSPLFGAPNCRITWLQNSQPVPNGFKDKLSGGAAGTHILADRISFARFFIKLLNIRRIRSTAFYRRGRRRGDSAHYRRLRAASLTLQARRYAMHIDDLFLGGGKLRHGLALRHIAPMKRKCSRVRRALDFGVCLDTYLARLLFTVSS</sequence>
<protein>
    <submittedName>
        <fullName evidence="1">Uncharacterized protein</fullName>
    </submittedName>
</protein>
<comment type="caution">
    <text evidence="1">The sequence shown here is derived from an EMBL/GenBank/DDBJ whole genome shotgun (WGS) entry which is preliminary data.</text>
</comment>
<evidence type="ECO:0000313" key="2">
    <source>
        <dbReference type="Proteomes" id="UP001218218"/>
    </source>
</evidence>
<gene>
    <name evidence="1" type="ORF">DFH08DRAFT_799053</name>
</gene>
<name>A0AAD7AQY9_9AGAR</name>
<accession>A0AAD7AQY9</accession>
<proteinExistence type="predicted"/>
<dbReference type="Proteomes" id="UP001218218">
    <property type="component" value="Unassembled WGS sequence"/>
</dbReference>
<dbReference type="EMBL" id="JARIHO010000003">
    <property type="protein sequence ID" value="KAJ7364739.1"/>
    <property type="molecule type" value="Genomic_DNA"/>
</dbReference>
<reference evidence="1" key="1">
    <citation type="submission" date="2023-03" db="EMBL/GenBank/DDBJ databases">
        <title>Massive genome expansion in bonnet fungi (Mycena s.s.) driven by repeated elements and novel gene families across ecological guilds.</title>
        <authorList>
            <consortium name="Lawrence Berkeley National Laboratory"/>
            <person name="Harder C.B."/>
            <person name="Miyauchi S."/>
            <person name="Viragh M."/>
            <person name="Kuo A."/>
            <person name="Thoen E."/>
            <person name="Andreopoulos B."/>
            <person name="Lu D."/>
            <person name="Skrede I."/>
            <person name="Drula E."/>
            <person name="Henrissat B."/>
            <person name="Morin E."/>
            <person name="Kohler A."/>
            <person name="Barry K."/>
            <person name="LaButti K."/>
            <person name="Morin E."/>
            <person name="Salamov A."/>
            <person name="Lipzen A."/>
            <person name="Mereny Z."/>
            <person name="Hegedus B."/>
            <person name="Baldrian P."/>
            <person name="Stursova M."/>
            <person name="Weitz H."/>
            <person name="Taylor A."/>
            <person name="Grigoriev I.V."/>
            <person name="Nagy L.G."/>
            <person name="Martin F."/>
            <person name="Kauserud H."/>
        </authorList>
    </citation>
    <scope>NUCLEOTIDE SEQUENCE</scope>
    <source>
        <strain evidence="1">CBHHK002</strain>
    </source>
</reference>
<evidence type="ECO:0000313" key="1">
    <source>
        <dbReference type="EMBL" id="KAJ7364739.1"/>
    </source>
</evidence>